<dbReference type="Proteomes" id="UP000314294">
    <property type="component" value="Unassembled WGS sequence"/>
</dbReference>
<accession>A0A4Z2I9B9</accession>
<protein>
    <submittedName>
        <fullName evidence="2">Uncharacterized protein</fullName>
    </submittedName>
</protein>
<evidence type="ECO:0000313" key="3">
    <source>
        <dbReference type="Proteomes" id="UP000314294"/>
    </source>
</evidence>
<organism evidence="2 3">
    <name type="scientific">Liparis tanakae</name>
    <name type="common">Tanaka's snailfish</name>
    <dbReference type="NCBI Taxonomy" id="230148"/>
    <lineage>
        <taxon>Eukaryota</taxon>
        <taxon>Metazoa</taxon>
        <taxon>Chordata</taxon>
        <taxon>Craniata</taxon>
        <taxon>Vertebrata</taxon>
        <taxon>Euteleostomi</taxon>
        <taxon>Actinopterygii</taxon>
        <taxon>Neopterygii</taxon>
        <taxon>Teleostei</taxon>
        <taxon>Neoteleostei</taxon>
        <taxon>Acanthomorphata</taxon>
        <taxon>Eupercaria</taxon>
        <taxon>Perciformes</taxon>
        <taxon>Cottioidei</taxon>
        <taxon>Cottales</taxon>
        <taxon>Liparidae</taxon>
        <taxon>Liparis</taxon>
    </lineage>
</organism>
<feature type="region of interest" description="Disordered" evidence="1">
    <location>
        <begin position="60"/>
        <end position="86"/>
    </location>
</feature>
<evidence type="ECO:0000313" key="2">
    <source>
        <dbReference type="EMBL" id="TNN73964.1"/>
    </source>
</evidence>
<comment type="caution">
    <text evidence="2">The sequence shown here is derived from an EMBL/GenBank/DDBJ whole genome shotgun (WGS) entry which is preliminary data.</text>
</comment>
<gene>
    <name evidence="2" type="ORF">EYF80_015785</name>
</gene>
<evidence type="ECO:0000256" key="1">
    <source>
        <dbReference type="SAM" id="MobiDB-lite"/>
    </source>
</evidence>
<keyword evidence="3" id="KW-1185">Reference proteome</keyword>
<proteinExistence type="predicted"/>
<sequence>MTSRAVLEEVAVTTTVNAVGFRVAILLPGRDTRSQDRQLHSAPLSLVVVLQPAPRTASATLVPPPAPLHPPNVSCPQDEPVATHVR</sequence>
<reference evidence="2 3" key="1">
    <citation type="submission" date="2019-03" db="EMBL/GenBank/DDBJ databases">
        <title>First draft genome of Liparis tanakae, snailfish: a comprehensive survey of snailfish specific genes.</title>
        <authorList>
            <person name="Kim W."/>
            <person name="Song I."/>
            <person name="Jeong J.-H."/>
            <person name="Kim D."/>
            <person name="Kim S."/>
            <person name="Ryu S."/>
            <person name="Song J.Y."/>
            <person name="Lee S.K."/>
        </authorList>
    </citation>
    <scope>NUCLEOTIDE SEQUENCE [LARGE SCALE GENOMIC DNA]</scope>
    <source>
        <tissue evidence="2">Muscle</tissue>
    </source>
</reference>
<name>A0A4Z2I9B9_9TELE</name>
<dbReference type="AlphaFoldDB" id="A0A4Z2I9B9"/>
<dbReference type="EMBL" id="SRLO01000119">
    <property type="protein sequence ID" value="TNN73964.1"/>
    <property type="molecule type" value="Genomic_DNA"/>
</dbReference>